<dbReference type="InterPro" id="IPR046405">
    <property type="entry name" value="IngK"/>
</dbReference>
<dbReference type="Gene3D" id="3.40.1190.20">
    <property type="match status" value="1"/>
</dbReference>
<evidence type="ECO:0000256" key="2">
    <source>
        <dbReference type="ARBA" id="ARBA00022679"/>
    </source>
</evidence>
<feature type="binding site" evidence="4">
    <location>
        <position position="372"/>
    </location>
    <ligand>
        <name>ATP</name>
        <dbReference type="ChEBI" id="CHEBI:30616"/>
    </ligand>
</feature>
<feature type="domain" description="Carbohydrate kinase PfkB" evidence="5">
    <location>
        <begin position="155"/>
        <end position="308"/>
    </location>
</feature>
<name>A0A078LC71_CITKO</name>
<dbReference type="PANTHER" id="PTHR43320">
    <property type="entry name" value="SUGAR KINASE"/>
    <property type="match status" value="1"/>
</dbReference>
<dbReference type="AlphaFoldDB" id="A0A078LC71"/>
<dbReference type="GO" id="GO:0106366">
    <property type="term" value="F:guanosine kinase activity"/>
    <property type="evidence" value="ECO:0007669"/>
    <property type="project" value="InterPro"/>
</dbReference>
<dbReference type="InterPro" id="IPR011611">
    <property type="entry name" value="PfkB_dom"/>
</dbReference>
<dbReference type="GO" id="GO:0006166">
    <property type="term" value="P:purine ribonucleoside salvage"/>
    <property type="evidence" value="ECO:0007669"/>
    <property type="project" value="UniProtKB-KW"/>
</dbReference>
<comment type="function">
    <text evidence="4">Catalyzes the phosphorylation of guanosine and inosine to GMP and IMP, respectively.</text>
</comment>
<dbReference type="SUPFAM" id="SSF53613">
    <property type="entry name" value="Ribokinase-like"/>
    <property type="match status" value="1"/>
</dbReference>
<evidence type="ECO:0000259" key="5">
    <source>
        <dbReference type="Pfam" id="PF00294"/>
    </source>
</evidence>
<dbReference type="UniPathway" id="UPA00591">
    <property type="reaction ID" value="UER00647"/>
</dbReference>
<dbReference type="EMBL" id="LK931336">
    <property type="protein sequence ID" value="CDZ84355.1"/>
    <property type="molecule type" value="Genomic_DNA"/>
</dbReference>
<comment type="pathway">
    <text evidence="4">Purine metabolism; IMP biosynthesis via salvage pathway; IMP from inosine: step 1/1.</text>
</comment>
<dbReference type="GO" id="GO:0032264">
    <property type="term" value="P:IMP salvage"/>
    <property type="evidence" value="ECO:0007669"/>
    <property type="project" value="UniProtKB-UniRule"/>
</dbReference>
<feature type="binding site" evidence="4">
    <location>
        <begin position="55"/>
        <end position="60"/>
    </location>
    <ligand>
        <name>GMP</name>
        <dbReference type="ChEBI" id="CHEBI:58115"/>
    </ligand>
</feature>
<reference evidence="6" key="1">
    <citation type="submission" date="2014-06" db="EMBL/GenBank/DDBJ databases">
        <authorList>
            <person name="Urmite Genomes Urmite Genomes"/>
        </authorList>
    </citation>
    <scope>NUCLEOTIDE SEQUENCE</scope>
</reference>
<feature type="binding site" evidence="4">
    <location>
        <begin position="299"/>
        <end position="304"/>
    </location>
    <ligand>
        <name>ATP</name>
        <dbReference type="ChEBI" id="CHEBI:30616"/>
    </ligand>
</feature>
<comment type="cofactor">
    <cofactor evidence="4">
        <name>Mg(2+)</name>
        <dbReference type="ChEBI" id="CHEBI:18420"/>
    </cofactor>
</comment>
<keyword evidence="4" id="KW-0460">Magnesium</keyword>
<comment type="catalytic activity">
    <reaction evidence="4">
        <text>inosine + ATP = IMP + ADP + H(+)</text>
        <dbReference type="Rhea" id="RHEA:21140"/>
        <dbReference type="ChEBI" id="CHEBI:15378"/>
        <dbReference type="ChEBI" id="CHEBI:17596"/>
        <dbReference type="ChEBI" id="CHEBI:30616"/>
        <dbReference type="ChEBI" id="CHEBI:58053"/>
        <dbReference type="ChEBI" id="CHEBI:456216"/>
        <dbReference type="EC" id="2.7.1.73"/>
    </reaction>
</comment>
<evidence type="ECO:0000256" key="1">
    <source>
        <dbReference type="ARBA" id="ARBA00010688"/>
    </source>
</evidence>
<evidence type="ECO:0000313" key="6">
    <source>
        <dbReference type="EMBL" id="CDZ84355.1"/>
    </source>
</evidence>
<dbReference type="PANTHER" id="PTHR43320:SF3">
    <property type="entry name" value="CARBOHYDRATE KINASE PFKB DOMAIN-CONTAINING PROTEIN"/>
    <property type="match status" value="1"/>
</dbReference>
<dbReference type="GO" id="GO:0032263">
    <property type="term" value="P:GMP salvage"/>
    <property type="evidence" value="ECO:0007669"/>
    <property type="project" value="UniProtKB-UniRule"/>
</dbReference>
<organism evidence="6">
    <name type="scientific">Citrobacter koseri</name>
    <name type="common">Citrobacter diversus</name>
    <dbReference type="NCBI Taxonomy" id="545"/>
    <lineage>
        <taxon>Bacteria</taxon>
        <taxon>Pseudomonadati</taxon>
        <taxon>Pseudomonadota</taxon>
        <taxon>Gammaproteobacteria</taxon>
        <taxon>Enterobacterales</taxon>
        <taxon>Enterobacteriaceae</taxon>
        <taxon>Citrobacter</taxon>
    </lineage>
</organism>
<dbReference type="InterPro" id="IPR029056">
    <property type="entry name" value="Ribokinase-like"/>
</dbReference>
<evidence type="ECO:0000256" key="3">
    <source>
        <dbReference type="ARBA" id="ARBA00022777"/>
    </source>
</evidence>
<keyword evidence="3 4" id="KW-0418">Kinase</keyword>
<dbReference type="InterPro" id="IPR052700">
    <property type="entry name" value="Carb_kinase_PfkB-like"/>
</dbReference>
<dbReference type="GO" id="GO:0005524">
    <property type="term" value="F:ATP binding"/>
    <property type="evidence" value="ECO:0007669"/>
    <property type="project" value="UniProtKB-UniRule"/>
</dbReference>
<dbReference type="GO" id="GO:0008906">
    <property type="term" value="F:inosine kinase activity"/>
    <property type="evidence" value="ECO:0007669"/>
    <property type="project" value="UniProtKB-UniRule"/>
</dbReference>
<sequence>MCYHAPLSYPPVNTIMKFPGKRKSKHYFPVNARDPLLQQIQAENETSASWVVGIDQTLVDIEAKVDDDFVTRYGLSAGHSLVIEDDVAEALYQELVRENLITHQFAGGTIGNTMHNYSVLADDRSVLLGVMCSNIEIGSYAYRYLCNTSSRTDLNHLQGVDGPIGRCFTLIGESGERTFAISPGHMNQLRAESIPESVIAGASALVLTSYLVRCKPGEPMPEATMKAIEYAKKHNVPVVLTLGTKFVIADNPQWWQAFLKEHVSILAMNEEEAEALTGENDPLLASDKALDWVDLVLCTAGPIGLYMAGFTEDEAKRKTQHPLLPGAIAEFNQYEFSRAMRHKDCLHPLRVYSHIAPYMGGPEKIMNTNGAGDGALAALLHDITANNYHRTNVPNSSKHKFTWLTYSSLAQVCKYANRVSYQVLNQHSPRLTRGLPEREDRLEESYWDR</sequence>
<comment type="catalytic activity">
    <reaction evidence="4">
        <text>guanosine + ATP = GMP + ADP + H(+)</text>
        <dbReference type="Rhea" id="RHEA:27710"/>
        <dbReference type="ChEBI" id="CHEBI:15378"/>
        <dbReference type="ChEBI" id="CHEBI:16750"/>
        <dbReference type="ChEBI" id="CHEBI:30616"/>
        <dbReference type="ChEBI" id="CHEBI:58115"/>
        <dbReference type="ChEBI" id="CHEBI:456216"/>
        <dbReference type="EC" id="2.7.1.73"/>
    </reaction>
</comment>
<feature type="binding site" evidence="4">
    <location>
        <position position="213"/>
    </location>
    <ligand>
        <name>GMP</name>
        <dbReference type="ChEBI" id="CHEBI:58115"/>
    </ligand>
</feature>
<proteinExistence type="inferred from homology"/>
<dbReference type="EC" id="2.7.1.73" evidence="4"/>
<comment type="pathway">
    <text evidence="4">Purine metabolism; GMP biosynthesis via salvage pathway.</text>
</comment>
<keyword evidence="4" id="KW-0660">Purine salvage</keyword>
<dbReference type="UniPathway" id="UPA00909"/>
<comment type="similarity">
    <text evidence="1 4">Belongs to the carbohydrate kinase PfkB family.</text>
</comment>
<dbReference type="Pfam" id="PF00294">
    <property type="entry name" value="PfkB"/>
    <property type="match status" value="1"/>
</dbReference>
<gene>
    <name evidence="4 6" type="primary">gsk</name>
    <name evidence="6" type="ORF">BN1086_02507</name>
</gene>
<keyword evidence="4" id="KW-0547">Nucleotide-binding</keyword>
<protein>
    <recommendedName>
        <fullName evidence="4">Guanosine-inosine kinase</fullName>
        <ecNumber evidence="4">2.7.1.73</ecNumber>
    </recommendedName>
</protein>
<evidence type="ECO:0000256" key="4">
    <source>
        <dbReference type="HAMAP-Rule" id="MF_02246"/>
    </source>
</evidence>
<keyword evidence="4" id="KW-0067">ATP-binding</keyword>
<accession>A0A078LC71</accession>
<dbReference type="InterPro" id="IPR002173">
    <property type="entry name" value="Carboh/pur_kinase_PfkB_CS"/>
</dbReference>
<dbReference type="HAMAP" id="MF_02246">
    <property type="entry name" value="Gua_Ino_kinase"/>
    <property type="match status" value="1"/>
</dbReference>
<dbReference type="PROSITE" id="PS00584">
    <property type="entry name" value="PFKB_KINASES_2"/>
    <property type="match status" value="1"/>
</dbReference>
<keyword evidence="2 4" id="KW-0808">Transferase</keyword>
<feature type="binding site" evidence="4">
    <location>
        <begin position="108"/>
        <end position="112"/>
    </location>
    <ligand>
        <name>GMP</name>
        <dbReference type="ChEBI" id="CHEBI:58115"/>
    </ligand>
</feature>
<dbReference type="NCBIfam" id="NF011655">
    <property type="entry name" value="PRK15074.1"/>
    <property type="match status" value="1"/>
</dbReference>
<dbReference type="PATRIC" id="fig|545.12.peg.2521"/>
<feature type="binding site" evidence="4">
    <location>
        <position position="417"/>
    </location>
    <ligand>
        <name>ATP</name>
        <dbReference type="ChEBI" id="CHEBI:30616"/>
    </ligand>
</feature>